<gene>
    <name evidence="1" type="ORF">D3H65_04320</name>
</gene>
<name>A0A3B7MI38_9BACT</name>
<dbReference type="PANTHER" id="PTHR37833">
    <property type="entry name" value="LIPOPROTEIN-RELATED"/>
    <property type="match status" value="1"/>
</dbReference>
<dbReference type="Proteomes" id="UP000263900">
    <property type="component" value="Chromosome"/>
</dbReference>
<dbReference type="Pfam" id="PF07610">
    <property type="entry name" value="DUF1573"/>
    <property type="match status" value="1"/>
</dbReference>
<dbReference type="OrthoDB" id="826619at2"/>
<dbReference type="KEGG" id="pseg:D3H65_04320"/>
<sequence>MKMIRFVLFIVAFVFFAFALFKYFNKPQAASEKGLGNEQLTEIKVSKPILDVGKHKINVPVLANFVVYNEGRNALYIQKVEPDCHCTVADYSKLPISPGDSSVILLKYDGKAPGAFQSSATLTLNANPSTVLILFRGVMVE</sequence>
<dbReference type="EMBL" id="CP032157">
    <property type="protein sequence ID" value="AXY73247.1"/>
    <property type="molecule type" value="Genomic_DNA"/>
</dbReference>
<dbReference type="InterPro" id="IPR011467">
    <property type="entry name" value="DUF1573"/>
</dbReference>
<organism evidence="1 2">
    <name type="scientific">Paraflavitalea soli</name>
    <dbReference type="NCBI Taxonomy" id="2315862"/>
    <lineage>
        <taxon>Bacteria</taxon>
        <taxon>Pseudomonadati</taxon>
        <taxon>Bacteroidota</taxon>
        <taxon>Chitinophagia</taxon>
        <taxon>Chitinophagales</taxon>
        <taxon>Chitinophagaceae</taxon>
        <taxon>Paraflavitalea</taxon>
    </lineage>
</organism>
<evidence type="ECO:0000313" key="2">
    <source>
        <dbReference type="Proteomes" id="UP000263900"/>
    </source>
</evidence>
<dbReference type="Gene3D" id="2.60.40.10">
    <property type="entry name" value="Immunoglobulins"/>
    <property type="match status" value="1"/>
</dbReference>
<evidence type="ECO:0000313" key="1">
    <source>
        <dbReference type="EMBL" id="AXY73247.1"/>
    </source>
</evidence>
<accession>A0A3B7MI38</accession>
<dbReference type="InterPro" id="IPR013783">
    <property type="entry name" value="Ig-like_fold"/>
</dbReference>
<protein>
    <submittedName>
        <fullName evidence="1">DUF1573 domain-containing protein</fullName>
    </submittedName>
</protein>
<keyword evidence="2" id="KW-1185">Reference proteome</keyword>
<proteinExistence type="predicted"/>
<dbReference type="RefSeq" id="WP_119049085.1">
    <property type="nucleotide sequence ID" value="NZ_CP032157.1"/>
</dbReference>
<reference evidence="1 2" key="1">
    <citation type="submission" date="2018-09" db="EMBL/GenBank/DDBJ databases">
        <title>Genome sequencing of strain 6GH32-13.</title>
        <authorList>
            <person name="Weon H.-Y."/>
            <person name="Heo J."/>
            <person name="Kwon S.-W."/>
        </authorList>
    </citation>
    <scope>NUCLEOTIDE SEQUENCE [LARGE SCALE GENOMIC DNA]</scope>
    <source>
        <strain evidence="1 2">5GH32-13</strain>
    </source>
</reference>
<dbReference type="AlphaFoldDB" id="A0A3B7MI38"/>
<dbReference type="PANTHER" id="PTHR37833:SF1">
    <property type="entry name" value="SIGNAL PEPTIDE PROTEIN"/>
    <property type="match status" value="1"/>
</dbReference>